<dbReference type="SUPFAM" id="SSF56219">
    <property type="entry name" value="DNase I-like"/>
    <property type="match status" value="1"/>
</dbReference>
<sequence length="958" mass="108529">MDDPPAPTTSEPSSQLGPEVASYVTVPTINTNCNNVVLDKWMDATPKKRRRRKHDSDSLESNNNSNSDVTFKETTTNNNSNMIEQSSLPVVRSEYLPSDSRPYIVHVQRLESSPKDGSTLHPITFGFHYATNKNCPEYNRQKNIKSSMAQNNISYNEASKLHPQVGSVSTRLLLLGDFNSQHQYWGSSITNRSGEQLLGLIDMFNLCILNTGHPTRRTKANENISAIDLSICSPELASSILWRPLETSFGSDHYPIIMTVPIKNSYNKVKKTRLKYIIKNADWGKFKENVESRIKDLPVIYAGNENSCSEHLANIFIEAADDTFPHKSTNSSKLKFPAWWDKECSNAVKERKRMERIYAHDMSDINFENLSQTINLTRSLLKTKKQEGWKSFCLSLSPDTSPGEVWKNIRRFRSAFKEQSSDISKELAHKFIDNLAPLTVPEYIDRIPSVISPTDHNYSSLVGCPFILEELKGVLSCVKDSSPGMDGIPYSFLSHLSEPCLKYYLDLINSILMSGNIPRSWKSQEIIPILKPNKSSSEVASYRPIALSSVLCKILEHLIKNRLEWYLEHNRLLSNSQFGFRKAKSAIDNISILTSDINIAFSCNQHVVAAFVDIRSAYDNVVISILQKKLLKLGIPNVLINFIISLLEQRYIFLNIDESVQLKRTISKGLPQGSVLSPLLYNIYTHDLADSLDSTINILQYADDLVIYTIDANLNCACNFLNQGLTDLKCWLDKNGLDVSVHKSVAVVFTRSRMIPRVNICFNEKQIPLQNHTKFLGIILDSKMTGTFHVEYICTKCEGILNLLRCLSGVWWGAHPYCMKLVYNALIRSILDYGMFLLESGNVTALKKLDQIQAKALRIMLGAMKSSPINALQVEGGDPPLKIRRQYLSDRFLFRILQYSNHPLINKLKTLNDRISLISIRNGVIGITFIPMPLKPTLPLFAVLELEYITFNIRLHKK</sequence>
<keyword evidence="4" id="KW-1185">Reference proteome</keyword>
<dbReference type="Proteomes" id="UP001497472">
    <property type="component" value="Unassembled WGS sequence"/>
</dbReference>
<evidence type="ECO:0000256" key="1">
    <source>
        <dbReference type="SAM" id="MobiDB-lite"/>
    </source>
</evidence>
<feature type="domain" description="Reverse transcriptase" evidence="2">
    <location>
        <begin position="510"/>
        <end position="780"/>
    </location>
</feature>
<dbReference type="PANTHER" id="PTHR36688">
    <property type="entry name" value="ENDO/EXONUCLEASE/PHOSPHATASE DOMAIN-CONTAINING PROTEIN"/>
    <property type="match status" value="1"/>
</dbReference>
<comment type="caution">
    <text evidence="3">The sequence shown here is derived from an EMBL/GenBank/DDBJ whole genome shotgun (WGS) entry which is preliminary data.</text>
</comment>
<dbReference type="PANTHER" id="PTHR36688:SF2">
    <property type="entry name" value="ENDONUCLEASE_EXONUCLEASE_PHOSPHATASE DOMAIN-CONTAINING PROTEIN"/>
    <property type="match status" value="1"/>
</dbReference>
<gene>
    <name evidence="3" type="ORF">LNINA_LOCUS4863</name>
</gene>
<accession>A0AAV1J8I5</accession>
<dbReference type="Pfam" id="PF00078">
    <property type="entry name" value="RVT_1"/>
    <property type="match status" value="1"/>
</dbReference>
<dbReference type="Pfam" id="PF14529">
    <property type="entry name" value="Exo_endo_phos_2"/>
    <property type="match status" value="1"/>
</dbReference>
<reference evidence="3 4" key="1">
    <citation type="submission" date="2023-11" db="EMBL/GenBank/DDBJ databases">
        <authorList>
            <person name="Okamura Y."/>
        </authorList>
    </citation>
    <scope>NUCLEOTIDE SEQUENCE [LARGE SCALE GENOMIC DNA]</scope>
</reference>
<dbReference type="Gene3D" id="3.60.10.10">
    <property type="entry name" value="Endonuclease/exonuclease/phosphatase"/>
    <property type="match status" value="1"/>
</dbReference>
<dbReference type="GO" id="GO:0071897">
    <property type="term" value="P:DNA biosynthetic process"/>
    <property type="evidence" value="ECO:0007669"/>
    <property type="project" value="UniProtKB-ARBA"/>
</dbReference>
<dbReference type="AlphaFoldDB" id="A0AAV1J8I5"/>
<proteinExistence type="predicted"/>
<dbReference type="PROSITE" id="PS50878">
    <property type="entry name" value="RT_POL"/>
    <property type="match status" value="1"/>
</dbReference>
<feature type="region of interest" description="Disordered" evidence="1">
    <location>
        <begin position="44"/>
        <end position="84"/>
    </location>
</feature>
<dbReference type="EMBL" id="CAVLEF010000006">
    <property type="protein sequence ID" value="CAK1545178.1"/>
    <property type="molecule type" value="Genomic_DNA"/>
</dbReference>
<dbReference type="CDD" id="cd01650">
    <property type="entry name" value="RT_nLTR_like"/>
    <property type="match status" value="1"/>
</dbReference>
<dbReference type="SUPFAM" id="SSF56672">
    <property type="entry name" value="DNA/RNA polymerases"/>
    <property type="match status" value="1"/>
</dbReference>
<evidence type="ECO:0000313" key="3">
    <source>
        <dbReference type="EMBL" id="CAK1545178.1"/>
    </source>
</evidence>
<organism evidence="3 4">
    <name type="scientific">Leptosia nina</name>
    <dbReference type="NCBI Taxonomy" id="320188"/>
    <lineage>
        <taxon>Eukaryota</taxon>
        <taxon>Metazoa</taxon>
        <taxon>Ecdysozoa</taxon>
        <taxon>Arthropoda</taxon>
        <taxon>Hexapoda</taxon>
        <taxon>Insecta</taxon>
        <taxon>Pterygota</taxon>
        <taxon>Neoptera</taxon>
        <taxon>Endopterygota</taxon>
        <taxon>Lepidoptera</taxon>
        <taxon>Glossata</taxon>
        <taxon>Ditrysia</taxon>
        <taxon>Papilionoidea</taxon>
        <taxon>Pieridae</taxon>
        <taxon>Pierinae</taxon>
        <taxon>Leptosia</taxon>
    </lineage>
</organism>
<dbReference type="InterPro" id="IPR052560">
    <property type="entry name" value="RdDP_mobile_element"/>
</dbReference>
<name>A0AAV1J8I5_9NEOP</name>
<feature type="compositionally biased region" description="Polar residues" evidence="1">
    <location>
        <begin position="72"/>
        <end position="84"/>
    </location>
</feature>
<dbReference type="InterPro" id="IPR000477">
    <property type="entry name" value="RT_dom"/>
</dbReference>
<dbReference type="InterPro" id="IPR005135">
    <property type="entry name" value="Endo/exonuclease/phosphatase"/>
</dbReference>
<evidence type="ECO:0000313" key="4">
    <source>
        <dbReference type="Proteomes" id="UP001497472"/>
    </source>
</evidence>
<dbReference type="GO" id="GO:0003824">
    <property type="term" value="F:catalytic activity"/>
    <property type="evidence" value="ECO:0007669"/>
    <property type="project" value="InterPro"/>
</dbReference>
<protein>
    <recommendedName>
        <fullName evidence="2">Reverse transcriptase domain-containing protein</fullName>
    </recommendedName>
</protein>
<feature type="compositionally biased region" description="Low complexity" evidence="1">
    <location>
        <begin position="59"/>
        <end position="68"/>
    </location>
</feature>
<evidence type="ECO:0000259" key="2">
    <source>
        <dbReference type="PROSITE" id="PS50878"/>
    </source>
</evidence>
<dbReference type="InterPro" id="IPR036691">
    <property type="entry name" value="Endo/exonu/phosph_ase_sf"/>
</dbReference>
<dbReference type="InterPro" id="IPR043502">
    <property type="entry name" value="DNA/RNA_pol_sf"/>
</dbReference>